<dbReference type="OrthoDB" id="7777654at2759"/>
<organism evidence="2 3">
    <name type="scientific">Lophium mytilinum</name>
    <dbReference type="NCBI Taxonomy" id="390894"/>
    <lineage>
        <taxon>Eukaryota</taxon>
        <taxon>Fungi</taxon>
        <taxon>Dikarya</taxon>
        <taxon>Ascomycota</taxon>
        <taxon>Pezizomycotina</taxon>
        <taxon>Dothideomycetes</taxon>
        <taxon>Pleosporomycetidae</taxon>
        <taxon>Mytilinidiales</taxon>
        <taxon>Mytilinidiaceae</taxon>
        <taxon>Lophium</taxon>
    </lineage>
</organism>
<dbReference type="EMBL" id="MU004186">
    <property type="protein sequence ID" value="KAF2498089.1"/>
    <property type="molecule type" value="Genomic_DNA"/>
</dbReference>
<dbReference type="Pfam" id="PF01593">
    <property type="entry name" value="Amino_oxidase"/>
    <property type="match status" value="1"/>
</dbReference>
<evidence type="ECO:0000259" key="1">
    <source>
        <dbReference type="Pfam" id="PF01593"/>
    </source>
</evidence>
<dbReference type="InterPro" id="IPR050281">
    <property type="entry name" value="Flavin_monoamine_oxidase"/>
</dbReference>
<proteinExistence type="predicted"/>
<sequence>MATLVNLPPAVSNTSNRDPYKYQWARYVARAQLDKKFTLINEKISGKQNLPAATTISQLMDRVQELLPGESKLTGEAPTDRKKLHVGIVGAGCAGLFTAMTLDFVNQHIKSEDLQITYDILEAADDSRLGGRLYTHHFSKDTELPHDYYDVGAMRFPENDYLGLTKENGGLVPYYLDDYKKVCPTYFNDKRYVGGPSEGALDPYGVNADYKDGDPKGIPKELLTKDPGKIVETAIEPFVTALKGDMDIGSVDGWKLLEAADYMSTRQFFRSTDLQDDLPTVERPLKRPYNFNTIEWLETFAYATGWYNQSLAETVLEALDFGVEEPTSVDNTKWLCVEGGTQKVARLMADKLVKKPELNRQVTKISTDQTGTMTLTIKHADEPSAPTETRDYFAVFNSTTLGALQRMDLKDAGLRYGTKQAIRSLGYGASCKVGMKFKKAWWMKEPHNINSGGVAKTDRPTRVCVYPSYNIHDDYEKPAVLLCSYTWAQDAQRIGTLISNPTNSKHETELKELLLNDLALLHSTPDTYKALRAELEELYDDHHAWDWYNDPNMSGAFAYFGPGQFSNMWPEIIQQNGWLFLIGEAASAHHAWIVGALESAIRGVYQMLDALLLQSPEHDPYRDAMKLLQDPYLKEDLPFGPLPLEIPKRQAGEDRKAPKTDVPAKGVSLTFTSAQVLLSFLEKTVEEAEAKVA</sequence>
<dbReference type="AlphaFoldDB" id="A0A6A6R0Q2"/>
<protein>
    <recommendedName>
        <fullName evidence="1">Amine oxidase domain-containing protein</fullName>
    </recommendedName>
</protein>
<dbReference type="SUPFAM" id="SSF51905">
    <property type="entry name" value="FAD/NAD(P)-binding domain"/>
    <property type="match status" value="1"/>
</dbReference>
<dbReference type="InterPro" id="IPR036188">
    <property type="entry name" value="FAD/NAD-bd_sf"/>
</dbReference>
<gene>
    <name evidence="2" type="ORF">BU16DRAFT_559800</name>
</gene>
<dbReference type="Gene3D" id="1.10.10.1620">
    <property type="match status" value="1"/>
</dbReference>
<evidence type="ECO:0000313" key="2">
    <source>
        <dbReference type="EMBL" id="KAF2498089.1"/>
    </source>
</evidence>
<name>A0A6A6R0Q2_9PEZI</name>
<keyword evidence="3" id="KW-1185">Reference proteome</keyword>
<dbReference type="Proteomes" id="UP000799750">
    <property type="component" value="Unassembled WGS sequence"/>
</dbReference>
<reference evidence="2" key="1">
    <citation type="journal article" date="2020" name="Stud. Mycol.">
        <title>101 Dothideomycetes genomes: a test case for predicting lifestyles and emergence of pathogens.</title>
        <authorList>
            <person name="Haridas S."/>
            <person name="Albert R."/>
            <person name="Binder M."/>
            <person name="Bloem J."/>
            <person name="Labutti K."/>
            <person name="Salamov A."/>
            <person name="Andreopoulos B."/>
            <person name="Baker S."/>
            <person name="Barry K."/>
            <person name="Bills G."/>
            <person name="Bluhm B."/>
            <person name="Cannon C."/>
            <person name="Castanera R."/>
            <person name="Culley D."/>
            <person name="Daum C."/>
            <person name="Ezra D."/>
            <person name="Gonzalez J."/>
            <person name="Henrissat B."/>
            <person name="Kuo A."/>
            <person name="Liang C."/>
            <person name="Lipzen A."/>
            <person name="Lutzoni F."/>
            <person name="Magnuson J."/>
            <person name="Mondo S."/>
            <person name="Nolan M."/>
            <person name="Ohm R."/>
            <person name="Pangilinan J."/>
            <person name="Park H.-J."/>
            <person name="Ramirez L."/>
            <person name="Alfaro M."/>
            <person name="Sun H."/>
            <person name="Tritt A."/>
            <person name="Yoshinaga Y."/>
            <person name="Zwiers L.-H."/>
            <person name="Turgeon B."/>
            <person name="Goodwin S."/>
            <person name="Spatafora J."/>
            <person name="Crous P."/>
            <person name="Grigoriev I."/>
        </authorList>
    </citation>
    <scope>NUCLEOTIDE SEQUENCE</scope>
    <source>
        <strain evidence="2">CBS 269.34</strain>
    </source>
</reference>
<dbReference type="PANTHER" id="PTHR10742">
    <property type="entry name" value="FLAVIN MONOAMINE OXIDASE"/>
    <property type="match status" value="1"/>
</dbReference>
<feature type="domain" description="Amine oxidase" evidence="1">
    <location>
        <begin position="94"/>
        <end position="606"/>
    </location>
</feature>
<dbReference type="GO" id="GO:0001716">
    <property type="term" value="F:L-amino-acid oxidase activity"/>
    <property type="evidence" value="ECO:0007669"/>
    <property type="project" value="TreeGrafter"/>
</dbReference>
<evidence type="ECO:0000313" key="3">
    <source>
        <dbReference type="Proteomes" id="UP000799750"/>
    </source>
</evidence>
<dbReference type="Gene3D" id="3.50.50.60">
    <property type="entry name" value="FAD/NAD(P)-binding domain"/>
    <property type="match status" value="1"/>
</dbReference>
<accession>A0A6A6R0Q2</accession>
<dbReference type="SUPFAM" id="SSF54373">
    <property type="entry name" value="FAD-linked reductases, C-terminal domain"/>
    <property type="match status" value="1"/>
</dbReference>
<dbReference type="Gene3D" id="3.90.660.10">
    <property type="match status" value="1"/>
</dbReference>
<dbReference type="PANTHER" id="PTHR10742:SF342">
    <property type="entry name" value="AMINE OXIDASE"/>
    <property type="match status" value="1"/>
</dbReference>
<dbReference type="GO" id="GO:0009063">
    <property type="term" value="P:amino acid catabolic process"/>
    <property type="evidence" value="ECO:0007669"/>
    <property type="project" value="TreeGrafter"/>
</dbReference>
<dbReference type="InterPro" id="IPR002937">
    <property type="entry name" value="Amino_oxidase"/>
</dbReference>